<dbReference type="Gene3D" id="3.30.450.40">
    <property type="match status" value="1"/>
</dbReference>
<dbReference type="GO" id="GO:0045892">
    <property type="term" value="P:negative regulation of DNA-templated transcription"/>
    <property type="evidence" value="ECO:0007669"/>
    <property type="project" value="TreeGrafter"/>
</dbReference>
<keyword evidence="2" id="KW-0804">Transcription</keyword>
<dbReference type="GO" id="GO:0003677">
    <property type="term" value="F:DNA binding"/>
    <property type="evidence" value="ECO:0007669"/>
    <property type="project" value="InterPro"/>
</dbReference>
<dbReference type="Pfam" id="PF09339">
    <property type="entry name" value="HTH_IclR"/>
    <property type="match status" value="1"/>
</dbReference>
<feature type="domain" description="HTH iclR-type" evidence="3">
    <location>
        <begin position="41"/>
        <end position="101"/>
    </location>
</feature>
<dbReference type="PANTHER" id="PTHR30136">
    <property type="entry name" value="HELIX-TURN-HELIX TRANSCRIPTIONAL REGULATOR, ICLR FAMILY"/>
    <property type="match status" value="1"/>
</dbReference>
<dbReference type="SMART" id="SM00346">
    <property type="entry name" value="HTH_ICLR"/>
    <property type="match status" value="1"/>
</dbReference>
<comment type="caution">
    <text evidence="4">The sequence shown here is derived from an EMBL/GenBank/DDBJ whole genome shotgun (WGS) entry which is preliminary data.</text>
</comment>
<evidence type="ECO:0000259" key="3">
    <source>
        <dbReference type="PROSITE" id="PS51077"/>
    </source>
</evidence>
<sequence length="267" mass="28178">MPQSARTFGPRQPSHSAPGKCRLVGMGTADSAAASPARDGRGVLDGAFTVLEALAQTEEGLGLTALARQTGLAKTTAHRLAEQLVATGAAQRLDHRYFVGPLIGRLGRCWQPDPRLRRASYQPVRTLATLTHAAASMYVLHDGRARLVIAAVPRGESWVPSGDTNAESTPFTAVGRALLATQHNRPSPDCPTAQDWRRMRACVDDLCGVVTDNHEAAHGICCVAAPVWLPDGRCAAAVAALVLGPKVPPGLNDLVTCAARQIGHNLQ</sequence>
<dbReference type="InterPro" id="IPR005471">
    <property type="entry name" value="Tscrpt_reg_IclR_N"/>
</dbReference>
<dbReference type="EMBL" id="VIGH01000006">
    <property type="protein sequence ID" value="TQF68290.1"/>
    <property type="molecule type" value="Genomic_DNA"/>
</dbReference>
<dbReference type="PROSITE" id="PS51077">
    <property type="entry name" value="HTH_ICLR"/>
    <property type="match status" value="1"/>
</dbReference>
<dbReference type="Gene3D" id="1.10.10.10">
    <property type="entry name" value="Winged helix-like DNA-binding domain superfamily/Winged helix DNA-binding domain"/>
    <property type="match status" value="1"/>
</dbReference>
<evidence type="ECO:0000256" key="1">
    <source>
        <dbReference type="ARBA" id="ARBA00023015"/>
    </source>
</evidence>
<proteinExistence type="predicted"/>
<dbReference type="InterPro" id="IPR036390">
    <property type="entry name" value="WH_DNA-bd_sf"/>
</dbReference>
<dbReference type="AlphaFoldDB" id="A0A541B7L4"/>
<dbReference type="PANTHER" id="PTHR30136:SF24">
    <property type="entry name" value="HTH-TYPE TRANSCRIPTIONAL REPRESSOR ALLR"/>
    <property type="match status" value="1"/>
</dbReference>
<gene>
    <name evidence="4" type="ORF">FK531_14375</name>
</gene>
<accession>A0A541B7L4</accession>
<dbReference type="InterPro" id="IPR029016">
    <property type="entry name" value="GAF-like_dom_sf"/>
</dbReference>
<dbReference type="GO" id="GO:0003700">
    <property type="term" value="F:DNA-binding transcription factor activity"/>
    <property type="evidence" value="ECO:0007669"/>
    <property type="project" value="TreeGrafter"/>
</dbReference>
<keyword evidence="5" id="KW-1185">Reference proteome</keyword>
<evidence type="ECO:0000313" key="5">
    <source>
        <dbReference type="Proteomes" id="UP000316256"/>
    </source>
</evidence>
<dbReference type="Proteomes" id="UP000316256">
    <property type="component" value="Unassembled WGS sequence"/>
</dbReference>
<dbReference type="InterPro" id="IPR050707">
    <property type="entry name" value="HTH_MetabolicPath_Reg"/>
</dbReference>
<reference evidence="4 5" key="1">
    <citation type="submission" date="2019-06" db="EMBL/GenBank/DDBJ databases">
        <title>Rhodococcus spaelei sp. nov., isolated from a cave.</title>
        <authorList>
            <person name="Lee S.D."/>
        </authorList>
    </citation>
    <scope>NUCLEOTIDE SEQUENCE [LARGE SCALE GENOMIC DNA]</scope>
    <source>
        <strain evidence="4 5">C9-5</strain>
    </source>
</reference>
<evidence type="ECO:0000256" key="2">
    <source>
        <dbReference type="ARBA" id="ARBA00023163"/>
    </source>
</evidence>
<name>A0A541B7L4_9NOCA</name>
<dbReference type="InterPro" id="IPR036388">
    <property type="entry name" value="WH-like_DNA-bd_sf"/>
</dbReference>
<dbReference type="SUPFAM" id="SSF55781">
    <property type="entry name" value="GAF domain-like"/>
    <property type="match status" value="1"/>
</dbReference>
<keyword evidence="1" id="KW-0805">Transcription regulation</keyword>
<protein>
    <submittedName>
        <fullName evidence="4">Helix-turn-helix domain-containing protein</fullName>
    </submittedName>
</protein>
<evidence type="ECO:0000313" key="4">
    <source>
        <dbReference type="EMBL" id="TQF68290.1"/>
    </source>
</evidence>
<dbReference type="SUPFAM" id="SSF46785">
    <property type="entry name" value="Winged helix' DNA-binding domain"/>
    <property type="match status" value="1"/>
</dbReference>
<organism evidence="4 5">
    <name type="scientific">Rhodococcus spelaei</name>
    <dbReference type="NCBI Taxonomy" id="2546320"/>
    <lineage>
        <taxon>Bacteria</taxon>
        <taxon>Bacillati</taxon>
        <taxon>Actinomycetota</taxon>
        <taxon>Actinomycetes</taxon>
        <taxon>Mycobacteriales</taxon>
        <taxon>Nocardiaceae</taxon>
        <taxon>Rhodococcus</taxon>
    </lineage>
</organism>
<dbReference type="OrthoDB" id="4103401at2"/>